<evidence type="ECO:0000313" key="5">
    <source>
        <dbReference type="Proteomes" id="UP000000383"/>
    </source>
</evidence>
<evidence type="ECO:0000256" key="2">
    <source>
        <dbReference type="RuleBase" id="RU362097"/>
    </source>
</evidence>
<comment type="subcellular location">
    <subcellularLocation>
        <location evidence="2">Cell membrane</location>
        <topology evidence="2">Lipid-anchor</topology>
    </subcellularLocation>
</comment>
<keyword evidence="2" id="KW-0564">Palmitate</keyword>
<dbReference type="EMBL" id="CP002056">
    <property type="protein sequence ID" value="ADI29440.1"/>
    <property type="molecule type" value="Genomic_DNA"/>
</dbReference>
<dbReference type="OrthoDB" id="9770517at2"/>
<dbReference type="Gene3D" id="1.20.1600.10">
    <property type="entry name" value="Outer membrane efflux proteins (OEP)"/>
    <property type="match status" value="1"/>
</dbReference>
<keyword evidence="5" id="KW-1185">Reference proteome</keyword>
<dbReference type="GO" id="GO:0005886">
    <property type="term" value="C:plasma membrane"/>
    <property type="evidence" value="ECO:0007669"/>
    <property type="project" value="UniProtKB-SubCell"/>
</dbReference>
<evidence type="ECO:0000256" key="1">
    <source>
        <dbReference type="ARBA" id="ARBA00007613"/>
    </source>
</evidence>
<name>D7DQ69_METV0</name>
<dbReference type="AlphaFoldDB" id="D7DQ69"/>
<proteinExistence type="inferred from homology"/>
<dbReference type="PANTHER" id="PTHR30203">
    <property type="entry name" value="OUTER MEMBRANE CATION EFFLUX PROTEIN"/>
    <property type="match status" value="1"/>
</dbReference>
<evidence type="ECO:0000256" key="3">
    <source>
        <dbReference type="SAM" id="MobiDB-lite"/>
    </source>
</evidence>
<dbReference type="GO" id="GO:0015562">
    <property type="term" value="F:efflux transmembrane transporter activity"/>
    <property type="evidence" value="ECO:0007669"/>
    <property type="project" value="InterPro"/>
</dbReference>
<dbReference type="eggNOG" id="COG1538">
    <property type="taxonomic scope" value="Bacteria"/>
</dbReference>
<dbReference type="Gene3D" id="2.20.200.10">
    <property type="entry name" value="Outer membrane efflux proteins (OEP)"/>
    <property type="match status" value="1"/>
</dbReference>
<dbReference type="InterPro" id="IPR003423">
    <property type="entry name" value="OMP_efflux"/>
</dbReference>
<gene>
    <name evidence="4" type="ordered locus">M301_1056</name>
</gene>
<dbReference type="Proteomes" id="UP000000383">
    <property type="component" value="Chromosome"/>
</dbReference>
<reference evidence="5" key="1">
    <citation type="submission" date="2010-05" db="EMBL/GenBank/DDBJ databases">
        <title>Complete sequence of Methylotenera sp. 301.</title>
        <authorList>
            <person name="Lucas S."/>
            <person name="Copeland A."/>
            <person name="Lapidus A."/>
            <person name="Cheng J.-F."/>
            <person name="Bruce D."/>
            <person name="Goodwin L."/>
            <person name="Pitluck S."/>
            <person name="Clum A."/>
            <person name="Land M."/>
            <person name="Hauser L."/>
            <person name="Kyrpides N."/>
            <person name="Ivanova N."/>
            <person name="Chistoservova L."/>
            <person name="Kalyuzhnaya M."/>
            <person name="Woyke T."/>
        </authorList>
    </citation>
    <scope>NUCLEOTIDE SEQUENCE [LARGE SCALE GENOMIC DNA]</scope>
    <source>
        <strain evidence="5">301</strain>
    </source>
</reference>
<keyword evidence="2 4" id="KW-0449">Lipoprotein</keyword>
<keyword evidence="2" id="KW-1134">Transmembrane beta strand</keyword>
<dbReference type="KEGG" id="meh:M301_1056"/>
<dbReference type="SUPFAM" id="SSF56954">
    <property type="entry name" value="Outer membrane efflux proteins (OEP)"/>
    <property type="match status" value="1"/>
</dbReference>
<dbReference type="PANTHER" id="PTHR30203:SF32">
    <property type="entry name" value="CATION EFFLUX SYSTEM PROTEIN CUSC"/>
    <property type="match status" value="1"/>
</dbReference>
<dbReference type="NCBIfam" id="TIGR01845">
    <property type="entry name" value="outer_NodT"/>
    <property type="match status" value="1"/>
</dbReference>
<reference evidence="4 5" key="2">
    <citation type="journal article" date="2011" name="J. Bacteriol.">
        <title>Genomes of three methylotrophs from a single niche uncover genetic and metabolic divergence of Methylophilaceae.</title>
        <authorList>
            <person name="Lapidus A."/>
            <person name="Clum A."/>
            <person name="Labutti K."/>
            <person name="Kaluzhnaya M.G."/>
            <person name="Lim S."/>
            <person name="Beck D.A."/>
            <person name="Glavina Del Rio T."/>
            <person name="Nolan M."/>
            <person name="Mavromatis K."/>
            <person name="Huntemann M."/>
            <person name="Lucas S."/>
            <person name="Lidstrom M.E."/>
            <person name="Ivanova N."/>
            <person name="Chistoserdova L."/>
        </authorList>
    </citation>
    <scope>NUCLEOTIDE SEQUENCE [LARGE SCALE GENOMIC DNA]</scope>
    <source>
        <strain evidence="4 5">301</strain>
    </source>
</reference>
<comment type="similarity">
    <text evidence="1 2">Belongs to the outer membrane factor (OMF) (TC 1.B.17) family.</text>
</comment>
<dbReference type="STRING" id="666681.M301_1056"/>
<keyword evidence="2" id="KW-0472">Membrane</keyword>
<dbReference type="Pfam" id="PF02321">
    <property type="entry name" value="OEP"/>
    <property type="match status" value="2"/>
</dbReference>
<protein>
    <submittedName>
        <fullName evidence="4">RND efflux system, outer membrane lipoprotein, NodT family</fullName>
    </submittedName>
</protein>
<organism evidence="4 5">
    <name type="scientific">Methylotenera versatilis (strain 301)</name>
    <dbReference type="NCBI Taxonomy" id="666681"/>
    <lineage>
        <taxon>Bacteria</taxon>
        <taxon>Pseudomonadati</taxon>
        <taxon>Pseudomonadota</taxon>
        <taxon>Betaproteobacteria</taxon>
        <taxon>Nitrosomonadales</taxon>
        <taxon>Methylophilaceae</taxon>
        <taxon>Methylotenera</taxon>
    </lineage>
</organism>
<feature type="region of interest" description="Disordered" evidence="3">
    <location>
        <begin position="1"/>
        <end position="20"/>
    </location>
</feature>
<accession>D7DQ69</accession>
<dbReference type="HOGENOM" id="CLU_012817_13_0_4"/>
<dbReference type="InterPro" id="IPR010131">
    <property type="entry name" value="MdtP/NodT-like"/>
</dbReference>
<sequence>MNVLSVNHKKSYPRNHQGSHQSNYRLSLICLTSLLLTLNGCALLNPSHPELAKVEVPAKWSADEAVAASSSTSLNNWWQRFNDPLLVNLVQQSLQSNTSVNSAKSALQEARALRDVAAAALLPTLDASASAGRSKSGNNSAVNNFSAGLDASWELDIFGANRSGLNASEATAQASEASLGDVQVSIAAEVALDYISLRNAQARLAIANSNLTSQLETLQITEWRTQAGLVSSLDAEQARVSAEQTRAIIPPLQTSIAQMSHALAVLTGQPPAALLQQLSTANPVPQAANDLALNFPAETLRQRADVRAAEYRVTADLAKLAQADAARLPNFSLSGSLGLSALTLGSLTSGSSVVSSLLANVAMPLFDGGSRRAKVRAQEAVLAQTRLAYKATVLTALQEVEDALVALRGDIQRVSRLKLASEAASNAALMARQRYDSGLSDFQAVLETQRSLLSTQDSLASANADVSSDHVRLYKALGGGWQASEAEITTSLTEKTK</sequence>
<evidence type="ECO:0000313" key="4">
    <source>
        <dbReference type="EMBL" id="ADI29440.1"/>
    </source>
</evidence>
<keyword evidence="2" id="KW-0812">Transmembrane</keyword>